<evidence type="ECO:0000259" key="1">
    <source>
        <dbReference type="Pfam" id="PF13622"/>
    </source>
</evidence>
<evidence type="ECO:0000313" key="3">
    <source>
        <dbReference type="EMBL" id="MFC7448947.1"/>
    </source>
</evidence>
<dbReference type="InterPro" id="IPR042171">
    <property type="entry name" value="Acyl-CoA_hotdog"/>
</dbReference>
<dbReference type="InterPro" id="IPR049449">
    <property type="entry name" value="TesB_ACOT8-like_N"/>
</dbReference>
<accession>A0ABW2RYK1</accession>
<dbReference type="Pfam" id="PF13622">
    <property type="entry name" value="4HBT_3"/>
    <property type="match status" value="1"/>
</dbReference>
<dbReference type="RefSeq" id="WP_378405509.1">
    <property type="nucleotide sequence ID" value="NZ_JBHTCS010000016.1"/>
</dbReference>
<evidence type="ECO:0000313" key="4">
    <source>
        <dbReference type="Proteomes" id="UP001596484"/>
    </source>
</evidence>
<dbReference type="SUPFAM" id="SSF54637">
    <property type="entry name" value="Thioesterase/thiol ester dehydrase-isomerase"/>
    <property type="match status" value="1"/>
</dbReference>
<name>A0ABW2RYK1_9NOCA</name>
<dbReference type="Gene3D" id="2.40.160.210">
    <property type="entry name" value="Acyl-CoA thioesterase, double hotdog domain"/>
    <property type="match status" value="1"/>
</dbReference>
<gene>
    <name evidence="3" type="ORF">ACFQS9_13700</name>
</gene>
<dbReference type="Proteomes" id="UP001596484">
    <property type="component" value="Unassembled WGS sequence"/>
</dbReference>
<dbReference type="InterPro" id="IPR049450">
    <property type="entry name" value="ACOT8-like_C"/>
</dbReference>
<keyword evidence="4" id="KW-1185">Reference proteome</keyword>
<dbReference type="Pfam" id="PF20789">
    <property type="entry name" value="4HBT_3C"/>
    <property type="match status" value="1"/>
</dbReference>
<proteinExistence type="predicted"/>
<sequence>MVAFFTVVDGRYLATEWSVSPWAPTQVGGTAVCGLLARQLETHCPGVGFIPARFTVDLFRPVLNEPIALHSEVVRDGKRVRVVDASIVQHDQVRARATVMYLAGAQPPPGQVWQAEQQLPVPAQKLEGADGDPPLFKSGEFEWTGDFASGQNSERKCAWHNLAFLVEGEPMSPFQRAAFVGDATNLVCNWGTEGVGYINCDMTVTLSRLPEGRELGLQAQDHLAAGGIAIATATMYDRIGALGTCVVTGVSNARRQVDMAAFADAQSFRESRLV</sequence>
<dbReference type="InterPro" id="IPR029069">
    <property type="entry name" value="HotDog_dom_sf"/>
</dbReference>
<feature type="domain" description="Acyl-CoA thioesterase-like C-terminal" evidence="2">
    <location>
        <begin position="147"/>
        <end position="246"/>
    </location>
</feature>
<evidence type="ECO:0000259" key="2">
    <source>
        <dbReference type="Pfam" id="PF20789"/>
    </source>
</evidence>
<dbReference type="EMBL" id="JBHTCS010000016">
    <property type="protein sequence ID" value="MFC7448947.1"/>
    <property type="molecule type" value="Genomic_DNA"/>
</dbReference>
<comment type="caution">
    <text evidence="3">The sequence shown here is derived from an EMBL/GenBank/DDBJ whole genome shotgun (WGS) entry which is preliminary data.</text>
</comment>
<feature type="domain" description="Acyl-CoA thioesterase-like N-terminal HotDog" evidence="1">
    <location>
        <begin position="20"/>
        <end position="101"/>
    </location>
</feature>
<protein>
    <submittedName>
        <fullName evidence="3">Acyl-CoA thioesterase domain-containing protein</fullName>
    </submittedName>
</protein>
<organism evidence="3 4">
    <name type="scientific">Rhodococcus daqingensis</name>
    <dbReference type="NCBI Taxonomy" id="2479363"/>
    <lineage>
        <taxon>Bacteria</taxon>
        <taxon>Bacillati</taxon>
        <taxon>Actinomycetota</taxon>
        <taxon>Actinomycetes</taxon>
        <taxon>Mycobacteriales</taxon>
        <taxon>Nocardiaceae</taxon>
        <taxon>Rhodococcus</taxon>
    </lineage>
</organism>
<reference evidence="4" key="1">
    <citation type="journal article" date="2019" name="Int. J. Syst. Evol. Microbiol.">
        <title>The Global Catalogue of Microorganisms (GCM) 10K type strain sequencing project: providing services to taxonomists for standard genome sequencing and annotation.</title>
        <authorList>
            <consortium name="The Broad Institute Genomics Platform"/>
            <consortium name="The Broad Institute Genome Sequencing Center for Infectious Disease"/>
            <person name="Wu L."/>
            <person name="Ma J."/>
        </authorList>
    </citation>
    <scope>NUCLEOTIDE SEQUENCE [LARGE SCALE GENOMIC DNA]</scope>
    <source>
        <strain evidence="4">ICMP 19430</strain>
    </source>
</reference>